<dbReference type="InterPro" id="IPR050765">
    <property type="entry name" value="Riboflavin_Biosynth_HTPR"/>
</dbReference>
<organism evidence="2 3">
    <name type="scientific">Jiulongibacter sediminis</name>
    <dbReference type="NCBI Taxonomy" id="1605367"/>
    <lineage>
        <taxon>Bacteria</taxon>
        <taxon>Pseudomonadati</taxon>
        <taxon>Bacteroidota</taxon>
        <taxon>Cytophagia</taxon>
        <taxon>Cytophagales</taxon>
        <taxon>Leadbetterellaceae</taxon>
        <taxon>Jiulongibacter</taxon>
    </lineage>
</organism>
<dbReference type="AlphaFoldDB" id="A0A0P7BWE4"/>
<dbReference type="GO" id="GO:0008703">
    <property type="term" value="F:5-amino-6-(5-phosphoribosylamino)uracil reductase activity"/>
    <property type="evidence" value="ECO:0007669"/>
    <property type="project" value="InterPro"/>
</dbReference>
<dbReference type="InterPro" id="IPR024072">
    <property type="entry name" value="DHFR-like_dom_sf"/>
</dbReference>
<dbReference type="STRING" id="1605367.AFM12_01235"/>
<keyword evidence="3" id="KW-1185">Reference proteome</keyword>
<dbReference type="SUPFAM" id="SSF53597">
    <property type="entry name" value="Dihydrofolate reductase-like"/>
    <property type="match status" value="1"/>
</dbReference>
<evidence type="ECO:0000313" key="3">
    <source>
        <dbReference type="Proteomes" id="UP000050454"/>
    </source>
</evidence>
<evidence type="ECO:0000313" key="2">
    <source>
        <dbReference type="EMBL" id="KPM49279.1"/>
    </source>
</evidence>
<feature type="domain" description="Bacterial bifunctional deaminase-reductase C-terminal" evidence="1">
    <location>
        <begin position="2"/>
        <end position="170"/>
    </location>
</feature>
<dbReference type="RefSeq" id="WP_055143366.1">
    <property type="nucleotide sequence ID" value="NZ_JXSZ01000005.1"/>
</dbReference>
<dbReference type="PANTHER" id="PTHR38011">
    <property type="entry name" value="DIHYDROFOLATE REDUCTASE FAMILY PROTEIN (AFU_ORTHOLOGUE AFUA_8G06820)"/>
    <property type="match status" value="1"/>
</dbReference>
<dbReference type="Proteomes" id="UP000050454">
    <property type="component" value="Unassembled WGS sequence"/>
</dbReference>
<dbReference type="Gene3D" id="3.40.430.10">
    <property type="entry name" value="Dihydrofolate Reductase, subunit A"/>
    <property type="match status" value="1"/>
</dbReference>
<sequence>MRKVILYSAQSLDGYIAKKDGNIGWLHDERLTLEGQDYGYAQFYESIDTVLQGYSTYKLIEDMGIENPYEGKKNYVFSRKTGLLSNQSTTFTNENPASLVKKLKVEEGKDIWLIGGGQINGLLLEAELIDELILTIIPVTLGEGIRIFDTSQLENWFRLLSCKSYDNGMVQMHFVAL</sequence>
<reference evidence="2 3" key="1">
    <citation type="submission" date="2015-07" db="EMBL/GenBank/DDBJ databases">
        <title>The draft genome sequence of Leadbetterella sp. JN14-9.</title>
        <authorList>
            <person name="Liu Y."/>
            <person name="Du J."/>
            <person name="Shao Z."/>
        </authorList>
    </citation>
    <scope>NUCLEOTIDE SEQUENCE [LARGE SCALE GENOMIC DNA]</scope>
    <source>
        <strain evidence="2 3">JN14-9</strain>
    </source>
</reference>
<dbReference type="Pfam" id="PF01872">
    <property type="entry name" value="RibD_C"/>
    <property type="match status" value="1"/>
</dbReference>
<dbReference type="OrthoDB" id="195113at2"/>
<dbReference type="InterPro" id="IPR002734">
    <property type="entry name" value="RibDG_C"/>
</dbReference>
<dbReference type="PANTHER" id="PTHR38011:SF11">
    <property type="entry name" value="2,5-DIAMINO-6-RIBOSYLAMINO-4(3H)-PYRIMIDINONE 5'-PHOSPHATE REDUCTASE"/>
    <property type="match status" value="1"/>
</dbReference>
<protein>
    <recommendedName>
        <fullName evidence="1">Bacterial bifunctional deaminase-reductase C-terminal domain-containing protein</fullName>
    </recommendedName>
</protein>
<accession>A0A0P7BWE4</accession>
<gene>
    <name evidence="2" type="ORF">AFM12_01235</name>
</gene>
<comment type="caution">
    <text evidence="2">The sequence shown here is derived from an EMBL/GenBank/DDBJ whole genome shotgun (WGS) entry which is preliminary data.</text>
</comment>
<name>A0A0P7BWE4_9BACT</name>
<proteinExistence type="predicted"/>
<dbReference type="GO" id="GO:0009231">
    <property type="term" value="P:riboflavin biosynthetic process"/>
    <property type="evidence" value="ECO:0007669"/>
    <property type="project" value="InterPro"/>
</dbReference>
<evidence type="ECO:0000259" key="1">
    <source>
        <dbReference type="Pfam" id="PF01872"/>
    </source>
</evidence>
<dbReference type="EMBL" id="LGTQ01000005">
    <property type="protein sequence ID" value="KPM49279.1"/>
    <property type="molecule type" value="Genomic_DNA"/>
</dbReference>